<accession>A0A151PJS7</accession>
<evidence type="ECO:0000313" key="2">
    <source>
        <dbReference type="Proteomes" id="UP000050525"/>
    </source>
</evidence>
<sequence length="85" mass="9139">MVATSQPGAELTVRSQSPKQVHMALSQSHPVLVKSNILPELGCTPPHIPTGPRLAVTLGYFTVTSATQPSKLHFRTKKVSLKDHG</sequence>
<gene>
    <name evidence="1" type="ORF">Y1Q_0013931</name>
</gene>
<organism evidence="1 2">
    <name type="scientific">Alligator mississippiensis</name>
    <name type="common">American alligator</name>
    <dbReference type="NCBI Taxonomy" id="8496"/>
    <lineage>
        <taxon>Eukaryota</taxon>
        <taxon>Metazoa</taxon>
        <taxon>Chordata</taxon>
        <taxon>Craniata</taxon>
        <taxon>Vertebrata</taxon>
        <taxon>Euteleostomi</taxon>
        <taxon>Archelosauria</taxon>
        <taxon>Archosauria</taxon>
        <taxon>Crocodylia</taxon>
        <taxon>Alligatoridae</taxon>
        <taxon>Alligatorinae</taxon>
        <taxon>Alligator</taxon>
    </lineage>
</organism>
<dbReference type="AlphaFoldDB" id="A0A151PJS7"/>
<evidence type="ECO:0000313" key="1">
    <source>
        <dbReference type="EMBL" id="KYO49015.1"/>
    </source>
</evidence>
<dbReference type="Proteomes" id="UP000050525">
    <property type="component" value="Unassembled WGS sequence"/>
</dbReference>
<keyword evidence="2" id="KW-1185">Reference proteome</keyword>
<comment type="caution">
    <text evidence="1">The sequence shown here is derived from an EMBL/GenBank/DDBJ whole genome shotgun (WGS) entry which is preliminary data.</text>
</comment>
<name>A0A151PJS7_ALLMI</name>
<reference evidence="1 2" key="1">
    <citation type="journal article" date="2012" name="Genome Biol.">
        <title>Sequencing three crocodilian genomes to illuminate the evolution of archosaurs and amniotes.</title>
        <authorList>
            <person name="St John J.A."/>
            <person name="Braun E.L."/>
            <person name="Isberg S.R."/>
            <person name="Miles L.G."/>
            <person name="Chong A.Y."/>
            <person name="Gongora J."/>
            <person name="Dalzell P."/>
            <person name="Moran C."/>
            <person name="Bed'hom B."/>
            <person name="Abzhanov A."/>
            <person name="Burgess S.C."/>
            <person name="Cooksey A.M."/>
            <person name="Castoe T.A."/>
            <person name="Crawford N.G."/>
            <person name="Densmore L.D."/>
            <person name="Drew J.C."/>
            <person name="Edwards S.V."/>
            <person name="Faircloth B.C."/>
            <person name="Fujita M.K."/>
            <person name="Greenwold M.J."/>
            <person name="Hoffmann F.G."/>
            <person name="Howard J.M."/>
            <person name="Iguchi T."/>
            <person name="Janes D.E."/>
            <person name="Khan S.Y."/>
            <person name="Kohno S."/>
            <person name="de Koning A.J."/>
            <person name="Lance S.L."/>
            <person name="McCarthy F.M."/>
            <person name="McCormack J.E."/>
            <person name="Merchant M.E."/>
            <person name="Peterson D.G."/>
            <person name="Pollock D.D."/>
            <person name="Pourmand N."/>
            <person name="Raney B.J."/>
            <person name="Roessler K.A."/>
            <person name="Sanford J.R."/>
            <person name="Sawyer R.H."/>
            <person name="Schmidt C.J."/>
            <person name="Triplett E.W."/>
            <person name="Tuberville T.D."/>
            <person name="Venegas-Anaya M."/>
            <person name="Howard J.T."/>
            <person name="Jarvis E.D."/>
            <person name="Guillette L.J.Jr."/>
            <person name="Glenn T.C."/>
            <person name="Green R.E."/>
            <person name="Ray D.A."/>
        </authorList>
    </citation>
    <scope>NUCLEOTIDE SEQUENCE [LARGE SCALE GENOMIC DNA]</scope>
    <source>
        <strain evidence="1">KSC_2009_1</strain>
    </source>
</reference>
<dbReference type="EMBL" id="AKHW03000123">
    <property type="protein sequence ID" value="KYO49015.1"/>
    <property type="molecule type" value="Genomic_DNA"/>
</dbReference>
<proteinExistence type="predicted"/>
<protein>
    <submittedName>
        <fullName evidence="1">Uncharacterized protein</fullName>
    </submittedName>
</protein>